<evidence type="ECO:0000259" key="1">
    <source>
        <dbReference type="Pfam" id="PF06985"/>
    </source>
</evidence>
<dbReference type="PANTHER" id="PTHR33112">
    <property type="entry name" value="DOMAIN PROTEIN, PUTATIVE-RELATED"/>
    <property type="match status" value="1"/>
</dbReference>
<comment type="caution">
    <text evidence="2">The sequence shown here is derived from an EMBL/GenBank/DDBJ whole genome shotgun (WGS) entry which is preliminary data.</text>
</comment>
<proteinExistence type="predicted"/>
<gene>
    <name evidence="2" type="ORF">VNI00_016700</name>
</gene>
<dbReference type="Pfam" id="PF06985">
    <property type="entry name" value="HET"/>
    <property type="match status" value="1"/>
</dbReference>
<dbReference type="Proteomes" id="UP001383192">
    <property type="component" value="Unassembled WGS sequence"/>
</dbReference>
<dbReference type="PANTHER" id="PTHR33112:SF13">
    <property type="entry name" value="HETEROKARYON INCOMPATIBILITY DOMAIN-CONTAINING PROTEIN"/>
    <property type="match status" value="1"/>
</dbReference>
<dbReference type="EMBL" id="JAYKXP010000138">
    <property type="protein sequence ID" value="KAK7023482.1"/>
    <property type="molecule type" value="Genomic_DNA"/>
</dbReference>
<evidence type="ECO:0000313" key="3">
    <source>
        <dbReference type="Proteomes" id="UP001383192"/>
    </source>
</evidence>
<evidence type="ECO:0000313" key="2">
    <source>
        <dbReference type="EMBL" id="KAK7023482.1"/>
    </source>
</evidence>
<organism evidence="2 3">
    <name type="scientific">Paramarasmius palmivorus</name>
    <dbReference type="NCBI Taxonomy" id="297713"/>
    <lineage>
        <taxon>Eukaryota</taxon>
        <taxon>Fungi</taxon>
        <taxon>Dikarya</taxon>
        <taxon>Basidiomycota</taxon>
        <taxon>Agaricomycotina</taxon>
        <taxon>Agaricomycetes</taxon>
        <taxon>Agaricomycetidae</taxon>
        <taxon>Agaricales</taxon>
        <taxon>Marasmiineae</taxon>
        <taxon>Marasmiaceae</taxon>
        <taxon>Paramarasmius</taxon>
    </lineage>
</organism>
<protein>
    <recommendedName>
        <fullName evidence="1">Heterokaryon incompatibility domain-containing protein</fullName>
    </recommendedName>
</protein>
<sequence length="650" mass="73816">MSLLQEAISISIDSINNLGVCHTCRNGGIFTQKNFQEAWSSRGFSYITTLKQIQESTDKEQCRWCMKVLLPAVKNLNKERIVKVTITFRSTSAHDVATPKGVLTLRLGINDIPHSVYYVYTDGDDPSAPHIIARSRILQLNALSTRKLAVDCIQKCIHTHQRCRAITCLHSNDPILPTRVIDCSDLERVKLHLNTTNERAPYVALSYVWGEPQPHCTTTQNSDIYLVGIDSNLLPQTISDAIASTRSLGLRYLWVDALCILQDSREDKNREISRMRYIFQNAYLTIIAACAHKVSDGFLQDRLEPVDDIRHLPFPMPCVDDTTSSTSQSVIGRMSLSPVWLQYDASSEPVNQRAWCLEERLLSPRSLVYASHTLQYHCQTSVVNVGGSVCGPLIGQRLPDLLFLPESELALPLSKNDERTLCWSWLEVLGDYTQREVTKAGDKLVAFAAIAEQFHRLWRTDYIAGLWRETLLRDVLWYKNYETRYPRPEKYRAPSWSWAAVDGHVLAFMMDERLDMESGEIETCEILSCGITLANEDFAFGKVTSGTLTMRGVKRKAIWNPDTLMPDLWLTDSDTGKLHVGNAYPDSTEDVQNVWVFPVRWNRQAKYAAGLILTCETNGRYRRVGYFHSPEDVTTLAWIEQEKAVNLVIV</sequence>
<dbReference type="AlphaFoldDB" id="A0AAW0BC92"/>
<feature type="domain" description="Heterokaryon incompatibility" evidence="1">
    <location>
        <begin position="202"/>
        <end position="359"/>
    </location>
</feature>
<keyword evidence="3" id="KW-1185">Reference proteome</keyword>
<reference evidence="2 3" key="1">
    <citation type="submission" date="2024-01" db="EMBL/GenBank/DDBJ databases">
        <title>A draft genome for a cacao thread blight-causing isolate of Paramarasmius palmivorus.</title>
        <authorList>
            <person name="Baruah I.K."/>
            <person name="Bukari Y."/>
            <person name="Amoako-Attah I."/>
            <person name="Meinhardt L.W."/>
            <person name="Bailey B.A."/>
            <person name="Cohen S.P."/>
        </authorList>
    </citation>
    <scope>NUCLEOTIDE SEQUENCE [LARGE SCALE GENOMIC DNA]</scope>
    <source>
        <strain evidence="2 3">GH-12</strain>
    </source>
</reference>
<accession>A0AAW0BC92</accession>
<name>A0AAW0BC92_9AGAR</name>
<dbReference type="InterPro" id="IPR010730">
    <property type="entry name" value="HET"/>
</dbReference>